<dbReference type="EMBL" id="JAOB01000029">
    <property type="protein sequence ID" value="EUA56507.1"/>
    <property type="molecule type" value="Genomic_DNA"/>
</dbReference>
<feature type="compositionally biased region" description="Basic residues" evidence="1">
    <location>
        <begin position="132"/>
        <end position="146"/>
    </location>
</feature>
<feature type="region of interest" description="Disordered" evidence="1">
    <location>
        <begin position="100"/>
        <end position="146"/>
    </location>
</feature>
<evidence type="ECO:0000256" key="1">
    <source>
        <dbReference type="SAM" id="MobiDB-lite"/>
    </source>
</evidence>
<dbReference type="InterPro" id="IPR006068">
    <property type="entry name" value="ATPase_P-typ_cation-transptr_C"/>
</dbReference>
<name>X8CJF2_MYCXE</name>
<accession>X8CJF2</accession>
<protein>
    <submittedName>
        <fullName evidence="3">Cation transporting ATPase, family protein</fullName>
    </submittedName>
</protein>
<organism evidence="3">
    <name type="scientific">Mycobacterium xenopi 4042</name>
    <dbReference type="NCBI Taxonomy" id="1299334"/>
    <lineage>
        <taxon>Bacteria</taxon>
        <taxon>Bacillati</taxon>
        <taxon>Actinomycetota</taxon>
        <taxon>Actinomycetes</taxon>
        <taxon>Mycobacteriales</taxon>
        <taxon>Mycobacteriaceae</taxon>
        <taxon>Mycobacterium</taxon>
    </lineage>
</organism>
<evidence type="ECO:0000313" key="3">
    <source>
        <dbReference type="EMBL" id="EUA56507.1"/>
    </source>
</evidence>
<dbReference type="Pfam" id="PF00689">
    <property type="entry name" value="Cation_ATPase_C"/>
    <property type="match status" value="1"/>
</dbReference>
<dbReference type="PATRIC" id="fig|1299334.3.peg.2654"/>
<feature type="compositionally biased region" description="Basic and acidic residues" evidence="1">
    <location>
        <begin position="120"/>
        <end position="131"/>
    </location>
</feature>
<comment type="caution">
    <text evidence="3">The sequence shown here is derived from an EMBL/GenBank/DDBJ whole genome shotgun (WGS) entry which is preliminary data.</text>
</comment>
<reference evidence="3" key="1">
    <citation type="submission" date="2014-01" db="EMBL/GenBank/DDBJ databases">
        <authorList>
            <person name="Brown-Elliot B."/>
            <person name="Wallace R."/>
            <person name="Lenaerts A."/>
            <person name="Ordway D."/>
            <person name="DeGroote M.A."/>
            <person name="Parker T."/>
            <person name="Sizemore C."/>
            <person name="Tallon L.J."/>
            <person name="Sadzewicz L.K."/>
            <person name="Sengamalay N."/>
            <person name="Fraser C.M."/>
            <person name="Hine E."/>
            <person name="Shefchek K.A."/>
            <person name="Das S.P."/>
            <person name="Tettelin H."/>
        </authorList>
    </citation>
    <scope>NUCLEOTIDE SEQUENCE [LARGE SCALE GENOMIC DNA]</scope>
    <source>
        <strain evidence="3">4042</strain>
    </source>
</reference>
<dbReference type="AlphaFoldDB" id="X8CJF2"/>
<evidence type="ECO:0000259" key="2">
    <source>
        <dbReference type="Pfam" id="PF00689"/>
    </source>
</evidence>
<sequence length="146" mass="15646">MLTEPAPSLDTPLMRQIVSRGVVTAAGATAAWAIGRWTPGTERRTATMGLTALVGTQLTQTLLTRRHSPLVVATALGSAAVLVGIVQTPGLSQFFGCTPLGPSPGRASSARPQRRPPSRRWPELVDQDRRRVGVRARHGPRLRVVE</sequence>
<proteinExistence type="predicted"/>
<feature type="domain" description="Cation-transporting P-type ATPase C-terminal" evidence="2">
    <location>
        <begin position="7"/>
        <end position="102"/>
    </location>
</feature>
<dbReference type="InterPro" id="IPR023298">
    <property type="entry name" value="ATPase_P-typ_TM_dom_sf"/>
</dbReference>
<dbReference type="SUPFAM" id="SSF81665">
    <property type="entry name" value="Calcium ATPase, transmembrane domain M"/>
    <property type="match status" value="1"/>
</dbReference>
<gene>
    <name evidence="3" type="ORF">I553_8555</name>
</gene>